<evidence type="ECO:0000313" key="2">
    <source>
        <dbReference type="Proteomes" id="UP000008311"/>
    </source>
</evidence>
<keyword evidence="2" id="KW-1185">Reference proteome</keyword>
<gene>
    <name evidence="1" type="ORF">RCOM_1966160</name>
</gene>
<dbReference type="Proteomes" id="UP000008311">
    <property type="component" value="Unassembled WGS sequence"/>
</dbReference>
<dbReference type="EMBL" id="EQ995628">
    <property type="protein sequence ID" value="EEF22250.1"/>
    <property type="molecule type" value="Genomic_DNA"/>
</dbReference>
<dbReference type="AlphaFoldDB" id="B9TPG4"/>
<name>B9TPG4_RICCO</name>
<evidence type="ECO:0000313" key="1">
    <source>
        <dbReference type="EMBL" id="EEF22250.1"/>
    </source>
</evidence>
<reference evidence="2" key="1">
    <citation type="journal article" date="2010" name="Nat. Biotechnol.">
        <title>Draft genome sequence of the oilseed species Ricinus communis.</title>
        <authorList>
            <person name="Chan A.P."/>
            <person name="Crabtree J."/>
            <person name="Zhao Q."/>
            <person name="Lorenzi H."/>
            <person name="Orvis J."/>
            <person name="Puiu D."/>
            <person name="Melake-Berhan A."/>
            <person name="Jones K.M."/>
            <person name="Redman J."/>
            <person name="Chen G."/>
            <person name="Cahoon E.B."/>
            <person name="Gedil M."/>
            <person name="Stanke M."/>
            <person name="Haas B.J."/>
            <person name="Wortman J.R."/>
            <person name="Fraser-Liggett C.M."/>
            <person name="Ravel J."/>
            <person name="Rabinowicz P.D."/>
        </authorList>
    </citation>
    <scope>NUCLEOTIDE SEQUENCE [LARGE SCALE GENOMIC DNA]</scope>
    <source>
        <strain evidence="2">cv. Hale</strain>
    </source>
</reference>
<proteinExistence type="predicted"/>
<organism evidence="1 2">
    <name type="scientific">Ricinus communis</name>
    <name type="common">Castor bean</name>
    <dbReference type="NCBI Taxonomy" id="3988"/>
    <lineage>
        <taxon>Eukaryota</taxon>
        <taxon>Viridiplantae</taxon>
        <taxon>Streptophyta</taxon>
        <taxon>Embryophyta</taxon>
        <taxon>Tracheophyta</taxon>
        <taxon>Spermatophyta</taxon>
        <taxon>Magnoliopsida</taxon>
        <taxon>eudicotyledons</taxon>
        <taxon>Gunneridae</taxon>
        <taxon>Pentapetalae</taxon>
        <taxon>rosids</taxon>
        <taxon>fabids</taxon>
        <taxon>Malpighiales</taxon>
        <taxon>Euphorbiaceae</taxon>
        <taxon>Acalyphoideae</taxon>
        <taxon>Acalypheae</taxon>
        <taxon>Ricinus</taxon>
    </lineage>
</organism>
<protein>
    <submittedName>
        <fullName evidence="1">Uncharacterized protein</fullName>
    </submittedName>
</protein>
<feature type="non-terminal residue" evidence="1">
    <location>
        <position position="133"/>
    </location>
</feature>
<sequence length="133" mass="14589">MAIDAIELFVQSFGHMRQRAVELREYIVEGDQSAAAWIPGVSLEGDRTGAEARQAAARHCGAFWYWDEIQERSGGLIAASPATIAALNALNQAKLDFKARVLALRVDSSRHRLETLIRNAATGAERNEQVARA</sequence>
<accession>B9TPG4</accession>
<dbReference type="InParanoid" id="B9TPG4"/>